<name>A0AAX4KQ66_9TREE</name>
<dbReference type="PROSITE" id="PS50231">
    <property type="entry name" value="RICIN_B_LECTIN"/>
    <property type="match status" value="2"/>
</dbReference>
<dbReference type="Pfam" id="PF00652">
    <property type="entry name" value="Ricin_B_lectin"/>
    <property type="match status" value="2"/>
</dbReference>
<dbReference type="PANTHER" id="PTHR31297">
    <property type="entry name" value="GLUCAN ENDO-1,6-BETA-GLUCOSIDASE B"/>
    <property type="match status" value="1"/>
</dbReference>
<evidence type="ECO:0000256" key="4">
    <source>
        <dbReference type="SAM" id="MobiDB-lite"/>
    </source>
</evidence>
<dbReference type="InterPro" id="IPR035992">
    <property type="entry name" value="Ricin_B-like_lectins"/>
</dbReference>
<proteinExistence type="inferred from homology"/>
<evidence type="ECO:0000256" key="1">
    <source>
        <dbReference type="ARBA" id="ARBA00005641"/>
    </source>
</evidence>
<evidence type="ECO:0000313" key="7">
    <source>
        <dbReference type="EMBL" id="WWD08487.1"/>
    </source>
</evidence>
<dbReference type="Pfam" id="PF00150">
    <property type="entry name" value="Cellulase"/>
    <property type="match status" value="1"/>
</dbReference>
<organism evidence="7 8">
    <name type="scientific">Kwoniella europaea PYCC6329</name>
    <dbReference type="NCBI Taxonomy" id="1423913"/>
    <lineage>
        <taxon>Eukaryota</taxon>
        <taxon>Fungi</taxon>
        <taxon>Dikarya</taxon>
        <taxon>Basidiomycota</taxon>
        <taxon>Agaricomycotina</taxon>
        <taxon>Tremellomycetes</taxon>
        <taxon>Tremellales</taxon>
        <taxon>Cryptococcaceae</taxon>
        <taxon>Kwoniella</taxon>
    </lineage>
</organism>
<dbReference type="Gene3D" id="3.20.20.80">
    <property type="entry name" value="Glycosidases"/>
    <property type="match status" value="1"/>
</dbReference>
<comment type="similarity">
    <text evidence="1">Belongs to the glycosyl hydrolase 5 (cellulase A) family.</text>
</comment>
<reference evidence="7 8" key="1">
    <citation type="submission" date="2024-01" db="EMBL/GenBank/DDBJ databases">
        <title>Comparative genomics of Cryptococcus and Kwoniella reveals pathogenesis evolution and contrasting modes of karyotype evolution via chromosome fusion or intercentromeric recombination.</title>
        <authorList>
            <person name="Coelho M.A."/>
            <person name="David-Palma M."/>
            <person name="Shea T."/>
            <person name="Bowers K."/>
            <person name="McGinley-Smith S."/>
            <person name="Mohammad A.W."/>
            <person name="Gnirke A."/>
            <person name="Yurkov A.M."/>
            <person name="Nowrousian M."/>
            <person name="Sun S."/>
            <person name="Cuomo C.A."/>
            <person name="Heitman J."/>
        </authorList>
    </citation>
    <scope>NUCLEOTIDE SEQUENCE [LARGE SCALE GENOMIC DNA]</scope>
    <source>
        <strain evidence="7 8">PYCC6329</strain>
    </source>
</reference>
<dbReference type="InterPro" id="IPR017853">
    <property type="entry name" value="GH"/>
</dbReference>
<keyword evidence="2" id="KW-0378">Hydrolase</keyword>
<dbReference type="SMART" id="SM00458">
    <property type="entry name" value="RICIN"/>
    <property type="match status" value="1"/>
</dbReference>
<protein>
    <recommendedName>
        <fullName evidence="6">Ricin B lectin domain-containing protein</fullName>
    </recommendedName>
</protein>
<dbReference type="Gene3D" id="2.80.10.50">
    <property type="match status" value="2"/>
</dbReference>
<evidence type="ECO:0000313" key="8">
    <source>
        <dbReference type="Proteomes" id="UP001358614"/>
    </source>
</evidence>
<dbReference type="CDD" id="cd00161">
    <property type="entry name" value="beta-trefoil_Ricin-like"/>
    <property type="match status" value="1"/>
</dbReference>
<dbReference type="InterPro" id="IPR050386">
    <property type="entry name" value="Glycosyl_hydrolase_5"/>
</dbReference>
<dbReference type="InterPro" id="IPR000772">
    <property type="entry name" value="Ricin_B_lectin"/>
</dbReference>
<evidence type="ECO:0000256" key="5">
    <source>
        <dbReference type="SAM" id="SignalP"/>
    </source>
</evidence>
<feature type="signal peptide" evidence="5">
    <location>
        <begin position="1"/>
        <end position="26"/>
    </location>
</feature>
<feature type="region of interest" description="Disordered" evidence="4">
    <location>
        <begin position="649"/>
        <end position="690"/>
    </location>
</feature>
<feature type="chain" id="PRO_5043388279" description="Ricin B lectin domain-containing protein" evidence="5">
    <location>
        <begin position="27"/>
        <end position="690"/>
    </location>
</feature>
<keyword evidence="3" id="KW-0326">Glycosidase</keyword>
<dbReference type="RefSeq" id="XP_066086454.1">
    <property type="nucleotide sequence ID" value="XM_066230357.1"/>
</dbReference>
<dbReference type="GeneID" id="91105400"/>
<accession>A0AAX4KQ66</accession>
<dbReference type="PANTHER" id="PTHR31297:SF42">
    <property type="entry name" value="GLYCOSIDE HYDROLASE FAMILY 5 DOMAIN-CONTAINING PROTEIN"/>
    <property type="match status" value="1"/>
</dbReference>
<dbReference type="KEGG" id="ker:91105400"/>
<dbReference type="GO" id="GO:0009251">
    <property type="term" value="P:glucan catabolic process"/>
    <property type="evidence" value="ECO:0007669"/>
    <property type="project" value="TreeGrafter"/>
</dbReference>
<dbReference type="GO" id="GO:0008422">
    <property type="term" value="F:beta-glucosidase activity"/>
    <property type="evidence" value="ECO:0007669"/>
    <property type="project" value="TreeGrafter"/>
</dbReference>
<feature type="compositionally biased region" description="Basic residues" evidence="4">
    <location>
        <begin position="666"/>
        <end position="676"/>
    </location>
</feature>
<dbReference type="SUPFAM" id="SSF51445">
    <property type="entry name" value="(Trans)glycosidases"/>
    <property type="match status" value="1"/>
</dbReference>
<gene>
    <name evidence="7" type="ORF">V865_006599</name>
</gene>
<evidence type="ECO:0000256" key="2">
    <source>
        <dbReference type="ARBA" id="ARBA00022801"/>
    </source>
</evidence>
<evidence type="ECO:0000259" key="6">
    <source>
        <dbReference type="SMART" id="SM00458"/>
    </source>
</evidence>
<dbReference type="GO" id="GO:0009986">
    <property type="term" value="C:cell surface"/>
    <property type="evidence" value="ECO:0007669"/>
    <property type="project" value="TreeGrafter"/>
</dbReference>
<dbReference type="SUPFAM" id="SSF50370">
    <property type="entry name" value="Ricin B-like lectins"/>
    <property type="match status" value="1"/>
</dbReference>
<dbReference type="GO" id="GO:0005576">
    <property type="term" value="C:extracellular region"/>
    <property type="evidence" value="ECO:0007669"/>
    <property type="project" value="TreeGrafter"/>
</dbReference>
<dbReference type="Proteomes" id="UP001358614">
    <property type="component" value="Chromosome 2"/>
</dbReference>
<keyword evidence="8" id="KW-1185">Reference proteome</keyword>
<feature type="domain" description="Ricin B lectin" evidence="6">
    <location>
        <begin position="30"/>
        <end position="157"/>
    </location>
</feature>
<keyword evidence="5" id="KW-0732">Signal</keyword>
<sequence length="690" mass="74938">MSSASSITYTFTLFSLLSLLPSLVLAAPDDGVTYQISSNSFSNKCLATQGDWNGAKVVLKDCDEDDTTWKWTGSHLQNTATNRCIDIPDGGWWNGNKPQVWDCFSYNTNQQYTVSGNNIKWNDWFCLDITDGKSDDGTLIQLWQCYDGNTNQQWTFTEVEEVEDDSGDDEDCSSVTVTATATAVATATATASDTATATATAVANATATSSDTATATSTSMIGGGLWAGSPSANASATASSTWGTASVTETASSWSSVNNTAAVTATATATSSSWSASANNTTSATSSASTSVSSGSVSSGYLQTSGSKIVDSDGNEVVLRGTNIGGWLVWEDWMCGITDSTNPDRFPLNTLETRFGTDKANTLWEAWINNWLTSDDFDNIANIGFNVIRLPFGFRNLYDASGNWRDDAFTHLDWAVAQAKSRGIYVILDFHIWAGQQASYSAISENTDDGQSQRDAAGEIWKKVATHYLGESIIAAFDVINEPTGSYGNNLQQDLYDAVRSVDANRIIIHESISTDPSTYGWTNVVYSFHEYLMMGSDYDSNVQQYAESVQAYVDKWTGYGIPSMLGEFMADGETLSYILNQANKYNLSWLSWAHSTVNMGRWGLWNHQGFYVDVSSDSYDTILSSWSNMPSKQQSTIIYDQFKAGATGSTSVSQRKRDVPPTKRLTARHGGRSRRSNLPGAHGIQGISF</sequence>
<dbReference type="AlphaFoldDB" id="A0AAX4KQ66"/>
<feature type="region of interest" description="Disordered" evidence="4">
    <location>
        <begin position="274"/>
        <end position="298"/>
    </location>
</feature>
<dbReference type="EMBL" id="CP144090">
    <property type="protein sequence ID" value="WWD08487.1"/>
    <property type="molecule type" value="Genomic_DNA"/>
</dbReference>
<evidence type="ECO:0000256" key="3">
    <source>
        <dbReference type="ARBA" id="ARBA00023295"/>
    </source>
</evidence>
<dbReference type="InterPro" id="IPR001547">
    <property type="entry name" value="Glyco_hydro_5"/>
</dbReference>